<reference evidence="4 5" key="1">
    <citation type="journal article" date="2017" name="Antonie Van Leeuwenhoek">
        <title>Rhizobium rhizosphaerae sp. nov., a novel species isolated from rice rhizosphere.</title>
        <authorList>
            <person name="Zhao J.J."/>
            <person name="Zhang J."/>
            <person name="Zhang R.J."/>
            <person name="Zhang C.W."/>
            <person name="Yin H.Q."/>
            <person name="Zhang X.X."/>
        </authorList>
    </citation>
    <scope>NUCLEOTIDE SEQUENCE [LARGE SCALE GENOMIC DNA]</scope>
    <source>
        <strain evidence="4 5">BSs20135</strain>
    </source>
</reference>
<comment type="cofactor">
    <cofactor evidence="1">
        <name>Mg(2+)</name>
        <dbReference type="ChEBI" id="CHEBI:18420"/>
    </cofactor>
</comment>
<keyword evidence="5" id="KW-1185">Reference proteome</keyword>
<evidence type="ECO:0000256" key="1">
    <source>
        <dbReference type="ARBA" id="ARBA00001946"/>
    </source>
</evidence>
<dbReference type="InterPro" id="IPR006439">
    <property type="entry name" value="HAD-SF_hydro_IA"/>
</dbReference>
<organism evidence="4 5">
    <name type="scientific">Paraglaciecola arctica BSs20135</name>
    <dbReference type="NCBI Taxonomy" id="493475"/>
    <lineage>
        <taxon>Bacteria</taxon>
        <taxon>Pseudomonadati</taxon>
        <taxon>Pseudomonadota</taxon>
        <taxon>Gammaproteobacteria</taxon>
        <taxon>Alteromonadales</taxon>
        <taxon>Alteromonadaceae</taxon>
        <taxon>Paraglaciecola</taxon>
    </lineage>
</organism>
<protein>
    <recommendedName>
        <fullName evidence="6">Hydrolase of the HAD superfamily</fullName>
    </recommendedName>
</protein>
<dbReference type="Gene3D" id="3.40.50.1000">
    <property type="entry name" value="HAD superfamily/HAD-like"/>
    <property type="match status" value="1"/>
</dbReference>
<accession>K6Z0L3</accession>
<evidence type="ECO:0000313" key="5">
    <source>
        <dbReference type="Proteomes" id="UP000006327"/>
    </source>
</evidence>
<dbReference type="PANTHER" id="PTHR46470">
    <property type="entry name" value="N-ACYLNEURAMINATE-9-PHOSPHATASE"/>
    <property type="match status" value="1"/>
</dbReference>
<keyword evidence="2" id="KW-0378">Hydrolase</keyword>
<dbReference type="InterPro" id="IPR023214">
    <property type="entry name" value="HAD_sf"/>
</dbReference>
<dbReference type="SUPFAM" id="SSF56784">
    <property type="entry name" value="HAD-like"/>
    <property type="match status" value="1"/>
</dbReference>
<dbReference type="STRING" id="493475.GARC_0013"/>
<comment type="caution">
    <text evidence="4">The sequence shown here is derived from an EMBL/GenBank/DDBJ whole genome shotgun (WGS) entry which is preliminary data.</text>
</comment>
<keyword evidence="3" id="KW-0460">Magnesium</keyword>
<dbReference type="EMBL" id="BAEO01000002">
    <property type="protein sequence ID" value="GAC16995.1"/>
    <property type="molecule type" value="Genomic_DNA"/>
</dbReference>
<dbReference type="Pfam" id="PF00702">
    <property type="entry name" value="Hydrolase"/>
    <property type="match status" value="1"/>
</dbReference>
<proteinExistence type="predicted"/>
<dbReference type="NCBIfam" id="TIGR01549">
    <property type="entry name" value="HAD-SF-IA-v1"/>
    <property type="match status" value="1"/>
</dbReference>
<evidence type="ECO:0000256" key="2">
    <source>
        <dbReference type="ARBA" id="ARBA00022801"/>
    </source>
</evidence>
<evidence type="ECO:0000256" key="3">
    <source>
        <dbReference type="ARBA" id="ARBA00022842"/>
    </source>
</evidence>
<dbReference type="eggNOG" id="COG1011">
    <property type="taxonomic scope" value="Bacteria"/>
</dbReference>
<dbReference type="AlphaFoldDB" id="K6Z0L3"/>
<evidence type="ECO:0008006" key="6">
    <source>
        <dbReference type="Google" id="ProtNLM"/>
    </source>
</evidence>
<dbReference type="GO" id="GO:0016787">
    <property type="term" value="F:hydrolase activity"/>
    <property type="evidence" value="ECO:0007669"/>
    <property type="project" value="UniProtKB-KW"/>
</dbReference>
<dbReference type="InterPro" id="IPR051400">
    <property type="entry name" value="HAD-like_hydrolase"/>
</dbReference>
<dbReference type="Proteomes" id="UP000006327">
    <property type="component" value="Unassembled WGS sequence"/>
</dbReference>
<name>K6Z0L3_9ALTE</name>
<dbReference type="InterPro" id="IPR036412">
    <property type="entry name" value="HAD-like_sf"/>
</dbReference>
<sequence length="141" mass="15511">MVDLPNQTGPMCDWPKIQVVAGAKNCLKRLSRNAQCHLATNAEDSSEVQIRHALIRAGLSEFITQVFCRENLGLSKTDTGYYLKIVQQLGASPSQVSMLGDSLEKDVLAPMAAGLKSVWFNPTNQKSSQNILMVEQLSEFV</sequence>
<dbReference type="GO" id="GO:0044281">
    <property type="term" value="P:small molecule metabolic process"/>
    <property type="evidence" value="ECO:0007669"/>
    <property type="project" value="UniProtKB-ARBA"/>
</dbReference>
<gene>
    <name evidence="4" type="ORF">GARC_0013</name>
</gene>
<evidence type="ECO:0000313" key="4">
    <source>
        <dbReference type="EMBL" id="GAC16995.1"/>
    </source>
</evidence>